<keyword evidence="2" id="KW-1185">Reference proteome</keyword>
<sequence>MAVPLVIQTISMHKINVYSLVSAESESVLVFAQEFVLAFVEDAVDVAVAVDALVDVEAAADAVAVLAVAEVAVDAVVVAADMADKWAIFI</sequence>
<dbReference type="AlphaFoldDB" id="A0A163SIY3"/>
<gene>
    <name evidence="1" type="ORF">AWM68_02725</name>
</gene>
<comment type="caution">
    <text evidence="1">The sequence shown here is derived from an EMBL/GenBank/DDBJ whole genome shotgun (WGS) entry which is preliminary data.</text>
</comment>
<dbReference type="EMBL" id="LRFC01000001">
    <property type="protein sequence ID" value="KZE69199.1"/>
    <property type="molecule type" value="Genomic_DNA"/>
</dbReference>
<proteinExistence type="predicted"/>
<dbReference type="Proteomes" id="UP000076567">
    <property type="component" value="Unassembled WGS sequence"/>
</dbReference>
<organism evidence="1 2">
    <name type="scientific">Fictibacillus phosphorivorans</name>
    <dbReference type="NCBI Taxonomy" id="1221500"/>
    <lineage>
        <taxon>Bacteria</taxon>
        <taxon>Bacillati</taxon>
        <taxon>Bacillota</taxon>
        <taxon>Bacilli</taxon>
        <taxon>Bacillales</taxon>
        <taxon>Fictibacillaceae</taxon>
        <taxon>Fictibacillus</taxon>
    </lineage>
</organism>
<name>A0A163SIY3_9BACL</name>
<accession>A0A163SIY3</accession>
<protein>
    <submittedName>
        <fullName evidence="1">Uncharacterized protein</fullName>
    </submittedName>
</protein>
<evidence type="ECO:0000313" key="2">
    <source>
        <dbReference type="Proteomes" id="UP000076567"/>
    </source>
</evidence>
<reference evidence="2" key="1">
    <citation type="submission" date="2016-01" db="EMBL/GenBank/DDBJ databases">
        <title>Draft genome of Chromobacterium sp. F49.</title>
        <authorList>
            <person name="Hong K.W."/>
        </authorList>
    </citation>
    <scope>NUCLEOTIDE SEQUENCE [LARGE SCALE GENOMIC DNA]</scope>
    <source>
        <strain evidence="2">P7IIIA</strain>
    </source>
</reference>
<evidence type="ECO:0000313" key="1">
    <source>
        <dbReference type="EMBL" id="KZE69199.1"/>
    </source>
</evidence>